<reference evidence="1" key="1">
    <citation type="journal article" date="2020" name="Stud. Mycol.">
        <title>101 Dothideomycetes genomes: a test case for predicting lifestyles and emergence of pathogens.</title>
        <authorList>
            <person name="Haridas S."/>
            <person name="Albert R."/>
            <person name="Binder M."/>
            <person name="Bloem J."/>
            <person name="Labutti K."/>
            <person name="Salamov A."/>
            <person name="Andreopoulos B."/>
            <person name="Baker S."/>
            <person name="Barry K."/>
            <person name="Bills G."/>
            <person name="Bluhm B."/>
            <person name="Cannon C."/>
            <person name="Castanera R."/>
            <person name="Culley D."/>
            <person name="Daum C."/>
            <person name="Ezra D."/>
            <person name="Gonzalez J."/>
            <person name="Henrissat B."/>
            <person name="Kuo A."/>
            <person name="Liang C."/>
            <person name="Lipzen A."/>
            <person name="Lutzoni F."/>
            <person name="Magnuson J."/>
            <person name="Mondo S."/>
            <person name="Nolan M."/>
            <person name="Ohm R."/>
            <person name="Pangilinan J."/>
            <person name="Park H.-J."/>
            <person name="Ramirez L."/>
            <person name="Alfaro M."/>
            <person name="Sun H."/>
            <person name="Tritt A."/>
            <person name="Yoshinaga Y."/>
            <person name="Zwiers L.-H."/>
            <person name="Turgeon B."/>
            <person name="Goodwin S."/>
            <person name="Spatafora J."/>
            <person name="Crous P."/>
            <person name="Grigoriev I."/>
        </authorList>
    </citation>
    <scope>NUCLEOTIDE SEQUENCE</scope>
    <source>
        <strain evidence="1">CBS 525.71</strain>
    </source>
</reference>
<proteinExistence type="predicted"/>
<gene>
    <name evidence="1" type="ORF">BU25DRAFT_135736</name>
</gene>
<sequence>MLHRFRMILLSSPAPSPTPGSSFLACSVVWPLLSPQTGVLPLLQDDASASSLGSCSPFPFLDTRMPAHICAMVEIGVASRCPA</sequence>
<accession>A0ACB6SD48</accession>
<comment type="caution">
    <text evidence="1">The sequence shown here is derived from an EMBL/GenBank/DDBJ whole genome shotgun (WGS) entry which is preliminary data.</text>
</comment>
<dbReference type="Proteomes" id="UP000799754">
    <property type="component" value="Unassembled WGS sequence"/>
</dbReference>
<name>A0ACB6SD48_9PLEO</name>
<keyword evidence="2" id="KW-1185">Reference proteome</keyword>
<evidence type="ECO:0000313" key="1">
    <source>
        <dbReference type="EMBL" id="KAF2631903.1"/>
    </source>
</evidence>
<protein>
    <submittedName>
        <fullName evidence="1">Uncharacterized protein</fullName>
    </submittedName>
</protein>
<evidence type="ECO:0000313" key="2">
    <source>
        <dbReference type="Proteomes" id="UP000799754"/>
    </source>
</evidence>
<dbReference type="EMBL" id="MU006703">
    <property type="protein sequence ID" value="KAF2631903.1"/>
    <property type="molecule type" value="Genomic_DNA"/>
</dbReference>
<organism evidence="1 2">
    <name type="scientific">Macroventuria anomochaeta</name>
    <dbReference type="NCBI Taxonomy" id="301207"/>
    <lineage>
        <taxon>Eukaryota</taxon>
        <taxon>Fungi</taxon>
        <taxon>Dikarya</taxon>
        <taxon>Ascomycota</taxon>
        <taxon>Pezizomycotina</taxon>
        <taxon>Dothideomycetes</taxon>
        <taxon>Pleosporomycetidae</taxon>
        <taxon>Pleosporales</taxon>
        <taxon>Pleosporineae</taxon>
        <taxon>Didymellaceae</taxon>
        <taxon>Macroventuria</taxon>
    </lineage>
</organism>